<reference evidence="2 3" key="1">
    <citation type="submission" date="2015-10" db="EMBL/GenBank/DDBJ databases">
        <authorList>
            <person name="Gilbert D.G."/>
        </authorList>
    </citation>
    <scope>NUCLEOTIDE SEQUENCE [LARGE SCALE GENOMIC DNA]</scope>
    <source>
        <strain evidence="2">FVVF132</strain>
    </source>
</reference>
<organism evidence="2 3">
    <name type="scientific">Amazona aestiva</name>
    <name type="common">Blue-fronted Amazon parrot</name>
    <dbReference type="NCBI Taxonomy" id="12930"/>
    <lineage>
        <taxon>Eukaryota</taxon>
        <taxon>Metazoa</taxon>
        <taxon>Chordata</taxon>
        <taxon>Craniata</taxon>
        <taxon>Vertebrata</taxon>
        <taxon>Euteleostomi</taxon>
        <taxon>Archelosauria</taxon>
        <taxon>Archosauria</taxon>
        <taxon>Dinosauria</taxon>
        <taxon>Saurischia</taxon>
        <taxon>Theropoda</taxon>
        <taxon>Coelurosauria</taxon>
        <taxon>Aves</taxon>
        <taxon>Neognathae</taxon>
        <taxon>Neoaves</taxon>
        <taxon>Telluraves</taxon>
        <taxon>Australaves</taxon>
        <taxon>Psittaciformes</taxon>
        <taxon>Psittacidae</taxon>
        <taxon>Amazona</taxon>
    </lineage>
</organism>
<evidence type="ECO:0000256" key="1">
    <source>
        <dbReference type="SAM" id="MobiDB-lite"/>
    </source>
</evidence>
<dbReference type="AlphaFoldDB" id="A0A0Q3Q8P9"/>
<accession>A0A0Q3Q8P9</accession>
<evidence type="ECO:0000313" key="3">
    <source>
        <dbReference type="Proteomes" id="UP000051836"/>
    </source>
</evidence>
<dbReference type="Proteomes" id="UP000051836">
    <property type="component" value="Unassembled WGS sequence"/>
</dbReference>
<protein>
    <submittedName>
        <fullName evidence="2">Uncharacterized protein</fullName>
    </submittedName>
</protein>
<evidence type="ECO:0000313" key="2">
    <source>
        <dbReference type="EMBL" id="KQK84700.1"/>
    </source>
</evidence>
<name>A0A0Q3Q8P9_AMAAE</name>
<dbReference type="EMBL" id="LMAW01001010">
    <property type="protein sequence ID" value="KQK84700.1"/>
    <property type="molecule type" value="Genomic_DNA"/>
</dbReference>
<sequence>MVDLAGEGDPVLPVAGGEQNLFGGREGAVELGLDLEEVGAQGRALALAPGDVQALVAGQAGGHAEEPRALGHVKVQWGRGEDEDFDGGGVRRGAWEGERNPMGMASPNEAQ</sequence>
<feature type="region of interest" description="Disordered" evidence="1">
    <location>
        <begin position="79"/>
        <end position="111"/>
    </location>
</feature>
<keyword evidence="3" id="KW-1185">Reference proteome</keyword>
<proteinExistence type="predicted"/>
<comment type="caution">
    <text evidence="2">The sequence shown here is derived from an EMBL/GenBank/DDBJ whole genome shotgun (WGS) entry which is preliminary data.</text>
</comment>
<gene>
    <name evidence="2" type="ORF">AAES_46392</name>
</gene>